<name>A0A821KEB8_9BILA</name>
<dbReference type="AlphaFoldDB" id="A0A821KEB8"/>
<dbReference type="EMBL" id="CAJOBG010107946">
    <property type="protein sequence ID" value="CAF4729665.1"/>
    <property type="molecule type" value="Genomic_DNA"/>
</dbReference>
<comment type="caution">
    <text evidence="2">The sequence shown here is derived from an EMBL/GenBank/DDBJ whole genome shotgun (WGS) entry which is preliminary data.</text>
</comment>
<reference evidence="2" key="1">
    <citation type="submission" date="2021-02" db="EMBL/GenBank/DDBJ databases">
        <authorList>
            <person name="Nowell W R."/>
        </authorList>
    </citation>
    <scope>NUCLEOTIDE SEQUENCE</scope>
</reference>
<dbReference type="Proteomes" id="UP000663866">
    <property type="component" value="Unassembled WGS sequence"/>
</dbReference>
<feature type="compositionally biased region" description="Polar residues" evidence="1">
    <location>
        <begin position="37"/>
        <end position="52"/>
    </location>
</feature>
<protein>
    <submittedName>
        <fullName evidence="2">Uncharacterized protein</fullName>
    </submittedName>
</protein>
<feature type="region of interest" description="Disordered" evidence="1">
    <location>
        <begin position="1"/>
        <end position="80"/>
    </location>
</feature>
<organism evidence="2 3">
    <name type="scientific">Rotaria magnacalcarata</name>
    <dbReference type="NCBI Taxonomy" id="392030"/>
    <lineage>
        <taxon>Eukaryota</taxon>
        <taxon>Metazoa</taxon>
        <taxon>Spiralia</taxon>
        <taxon>Gnathifera</taxon>
        <taxon>Rotifera</taxon>
        <taxon>Eurotatoria</taxon>
        <taxon>Bdelloidea</taxon>
        <taxon>Philodinida</taxon>
        <taxon>Philodinidae</taxon>
        <taxon>Rotaria</taxon>
    </lineage>
</organism>
<accession>A0A821KEB8</accession>
<proteinExistence type="predicted"/>
<feature type="compositionally biased region" description="Low complexity" evidence="1">
    <location>
        <begin position="1"/>
        <end position="21"/>
    </location>
</feature>
<keyword evidence="3" id="KW-1185">Reference proteome</keyword>
<feature type="non-terminal residue" evidence="2">
    <location>
        <position position="80"/>
    </location>
</feature>
<evidence type="ECO:0000313" key="2">
    <source>
        <dbReference type="EMBL" id="CAF4729665.1"/>
    </source>
</evidence>
<gene>
    <name evidence="2" type="ORF">OVN521_LOCUS49387</name>
</gene>
<evidence type="ECO:0000256" key="1">
    <source>
        <dbReference type="SAM" id="MobiDB-lite"/>
    </source>
</evidence>
<evidence type="ECO:0000313" key="3">
    <source>
        <dbReference type="Proteomes" id="UP000663866"/>
    </source>
</evidence>
<feature type="non-terminal residue" evidence="2">
    <location>
        <position position="1"/>
    </location>
</feature>
<sequence>PPLVTLPNSHSPSIPSHPLHNQQTFSSKGSIVRGTPISPSNKSLSIDTSTVHSHMHAQNYPSPRNEYPHHQSPYLDVPHM</sequence>